<reference evidence="8 9" key="1">
    <citation type="submission" date="2019-01" db="EMBL/GenBank/DDBJ databases">
        <title>Sequencing of cultivated peanut Arachis hypogaea provides insights into genome evolution and oil improvement.</title>
        <authorList>
            <person name="Chen X."/>
        </authorList>
    </citation>
    <scope>NUCLEOTIDE SEQUENCE [LARGE SCALE GENOMIC DNA]</scope>
    <source>
        <strain evidence="9">cv. Fuhuasheng</strain>
        <tissue evidence="8">Leaves</tissue>
    </source>
</reference>
<dbReference type="PANTHER" id="PTHR14360">
    <property type="entry name" value="PROTEIN FMP32, MITOCHONDRIAL"/>
    <property type="match status" value="1"/>
</dbReference>
<keyword evidence="5" id="KW-0175">Coiled coil</keyword>
<dbReference type="Gene3D" id="1.20.5.340">
    <property type="match status" value="1"/>
</dbReference>
<accession>A0A444YVT7</accession>
<dbReference type="EMBL" id="SDMP01000016">
    <property type="protein sequence ID" value="RYR06061.1"/>
    <property type="molecule type" value="Genomic_DNA"/>
</dbReference>
<sequence>MAAACKRLAQLRMSSGISCFGASKSSSSNSSLRSFSQLLKSDGRRFFLVDTLTLVKKLEAQGVPRKQAEAITDAFTEVLNDSLDNVPKAEMQRPRPF</sequence>
<evidence type="ECO:0000256" key="1">
    <source>
        <dbReference type="ARBA" id="ARBA00004173"/>
    </source>
</evidence>
<keyword evidence="6" id="KW-0496">Mitochondrion</keyword>
<dbReference type="GO" id="GO:0016020">
    <property type="term" value="C:membrane"/>
    <property type="evidence" value="ECO:0007669"/>
    <property type="project" value="UniProtKB-SubCell"/>
</dbReference>
<keyword evidence="4" id="KW-1133">Transmembrane helix</keyword>
<dbReference type="InterPro" id="IPR024461">
    <property type="entry name" value="CCDC90-like"/>
</dbReference>
<evidence type="ECO:0000313" key="8">
    <source>
        <dbReference type="EMBL" id="RYR06061.1"/>
    </source>
</evidence>
<keyword evidence="9" id="KW-1185">Reference proteome</keyword>
<evidence type="ECO:0000256" key="6">
    <source>
        <dbReference type="ARBA" id="ARBA00023128"/>
    </source>
</evidence>
<evidence type="ECO:0000256" key="7">
    <source>
        <dbReference type="ARBA" id="ARBA00023136"/>
    </source>
</evidence>
<evidence type="ECO:0000256" key="5">
    <source>
        <dbReference type="ARBA" id="ARBA00023054"/>
    </source>
</evidence>
<evidence type="ECO:0000256" key="2">
    <source>
        <dbReference type="ARBA" id="ARBA00004370"/>
    </source>
</evidence>
<organism evidence="8 9">
    <name type="scientific">Arachis hypogaea</name>
    <name type="common">Peanut</name>
    <dbReference type="NCBI Taxonomy" id="3818"/>
    <lineage>
        <taxon>Eukaryota</taxon>
        <taxon>Viridiplantae</taxon>
        <taxon>Streptophyta</taxon>
        <taxon>Embryophyta</taxon>
        <taxon>Tracheophyta</taxon>
        <taxon>Spermatophyta</taxon>
        <taxon>Magnoliopsida</taxon>
        <taxon>eudicotyledons</taxon>
        <taxon>Gunneridae</taxon>
        <taxon>Pentapetalae</taxon>
        <taxon>rosids</taxon>
        <taxon>fabids</taxon>
        <taxon>Fabales</taxon>
        <taxon>Fabaceae</taxon>
        <taxon>Papilionoideae</taxon>
        <taxon>50 kb inversion clade</taxon>
        <taxon>dalbergioids sensu lato</taxon>
        <taxon>Dalbergieae</taxon>
        <taxon>Pterocarpus clade</taxon>
        <taxon>Arachis</taxon>
    </lineage>
</organism>
<evidence type="ECO:0000256" key="4">
    <source>
        <dbReference type="ARBA" id="ARBA00022989"/>
    </source>
</evidence>
<dbReference type="GO" id="GO:0005739">
    <property type="term" value="C:mitochondrion"/>
    <property type="evidence" value="ECO:0007669"/>
    <property type="project" value="UniProtKB-SubCell"/>
</dbReference>
<evidence type="ECO:0000313" key="9">
    <source>
        <dbReference type="Proteomes" id="UP000289738"/>
    </source>
</evidence>
<dbReference type="Proteomes" id="UP000289738">
    <property type="component" value="Chromosome B06"/>
</dbReference>
<proteinExistence type="predicted"/>
<keyword evidence="3" id="KW-0812">Transmembrane</keyword>
<dbReference type="Pfam" id="PF07798">
    <property type="entry name" value="CCDC90-like"/>
    <property type="match status" value="1"/>
</dbReference>
<protein>
    <submittedName>
        <fullName evidence="8">Uncharacterized protein</fullName>
    </submittedName>
</protein>
<keyword evidence="7" id="KW-0472">Membrane</keyword>
<name>A0A444YVT7_ARAHY</name>
<dbReference type="AlphaFoldDB" id="A0A444YVT7"/>
<evidence type="ECO:0000256" key="3">
    <source>
        <dbReference type="ARBA" id="ARBA00022692"/>
    </source>
</evidence>
<comment type="caution">
    <text evidence="8">The sequence shown here is derived from an EMBL/GenBank/DDBJ whole genome shotgun (WGS) entry which is preliminary data.</text>
</comment>
<dbReference type="PANTHER" id="PTHR14360:SF1">
    <property type="entry name" value="PROTEIN FMP32, MITOCHONDRIAL"/>
    <property type="match status" value="1"/>
</dbReference>
<comment type="subcellular location">
    <subcellularLocation>
        <location evidence="2">Membrane</location>
    </subcellularLocation>
    <subcellularLocation>
        <location evidence="1">Mitochondrion</location>
    </subcellularLocation>
</comment>
<gene>
    <name evidence="8" type="ORF">Ahy_B06g085862</name>
</gene>